<evidence type="ECO:0000256" key="1">
    <source>
        <dbReference type="SAM" id="SignalP"/>
    </source>
</evidence>
<comment type="caution">
    <text evidence="2">The sequence shown here is derived from an EMBL/GenBank/DDBJ whole genome shotgun (WGS) entry which is preliminary data.</text>
</comment>
<organism evidence="2 3">
    <name type="scientific">Emticicia agri</name>
    <dbReference type="NCBI Taxonomy" id="2492393"/>
    <lineage>
        <taxon>Bacteria</taxon>
        <taxon>Pseudomonadati</taxon>
        <taxon>Bacteroidota</taxon>
        <taxon>Cytophagia</taxon>
        <taxon>Cytophagales</taxon>
        <taxon>Leadbetterellaceae</taxon>
        <taxon>Emticicia</taxon>
    </lineage>
</organism>
<reference evidence="2 3" key="1">
    <citation type="submission" date="2019-02" db="EMBL/GenBank/DDBJ databases">
        <title>Bacterial novel species Emticicia sp. 17J42-9 isolated from soil.</title>
        <authorList>
            <person name="Jung H.-Y."/>
        </authorList>
    </citation>
    <scope>NUCLEOTIDE SEQUENCE [LARGE SCALE GENOMIC DNA]</scope>
    <source>
        <strain evidence="2 3">17J42-9</strain>
    </source>
</reference>
<protein>
    <recommendedName>
        <fullName evidence="4">Bulb-type lectin domain-containing protein</fullName>
    </recommendedName>
</protein>
<dbReference type="EMBL" id="SEWF01000046">
    <property type="protein sequence ID" value="RYU93403.1"/>
    <property type="molecule type" value="Genomic_DNA"/>
</dbReference>
<dbReference type="Proteomes" id="UP000293162">
    <property type="component" value="Unassembled WGS sequence"/>
</dbReference>
<dbReference type="OrthoDB" id="1490975at2"/>
<gene>
    <name evidence="2" type="ORF">EWM59_22335</name>
</gene>
<keyword evidence="3" id="KW-1185">Reference proteome</keyword>
<evidence type="ECO:0008006" key="4">
    <source>
        <dbReference type="Google" id="ProtNLM"/>
    </source>
</evidence>
<proteinExistence type="predicted"/>
<feature type="chain" id="PRO_5020284779" description="Bulb-type lectin domain-containing protein" evidence="1">
    <location>
        <begin position="22"/>
        <end position="443"/>
    </location>
</feature>
<evidence type="ECO:0000313" key="2">
    <source>
        <dbReference type="EMBL" id="RYU93403.1"/>
    </source>
</evidence>
<evidence type="ECO:0000313" key="3">
    <source>
        <dbReference type="Proteomes" id="UP000293162"/>
    </source>
</evidence>
<feature type="signal peptide" evidence="1">
    <location>
        <begin position="1"/>
        <end position="21"/>
    </location>
</feature>
<dbReference type="AlphaFoldDB" id="A0A4Q5LVC1"/>
<name>A0A4Q5LVC1_9BACT</name>
<sequence length="443" mass="47299">MKTPFWTLCIIGTLSLQISIAQTSLSGTWYINGKTDQRASISQNGNSIVFAISGSSSNGYFTNNYTLYAKEWNTSAVLTTDGQAILWNNQLWTKSPFSGFPNISGSWSVNGQGAYTIEQDNIFFFINFQGKKVSGYFTGATSILVPEWNNTTATLSANGSQLTWNNQVWTKTGTSGPVVAGGITKKLCRGELSTFYYASQSLGTVWGRAATEPGRLSAEAIAACDAALVLLNATLEMMGCIVFDRNRITGLRSMLPSASSQQIVQQTEGIIRDLQAVVQSLRLSCDNGVSMLSLYVGGVHLGAAQAWASSQQCRAVPMPANIQSVIANHLTTASNALAPYARCIPQFNFGGFSMVTLGSMNSILPHTQITGIETQLLWAIALSDCCCTCSPGQTVTDVGQGSACDAECQKYCQSIGKRSGRYIGSAPCLMGVVSTPSTNCNCQ</sequence>
<accession>A0A4Q5LVC1</accession>
<keyword evidence="1" id="KW-0732">Signal</keyword>
<dbReference type="RefSeq" id="WP_130023478.1">
    <property type="nucleotide sequence ID" value="NZ_SEWF01000046.1"/>
</dbReference>